<accession>A0AAV5AJN5</accession>
<dbReference type="InterPro" id="IPR012469">
    <property type="entry name" value="DUF1688"/>
</dbReference>
<dbReference type="AlphaFoldDB" id="A0AAV5AJN5"/>
<protein>
    <recommendedName>
        <fullName evidence="3">Uracil catabolism protein 4</fullName>
    </recommendedName>
</protein>
<comment type="caution">
    <text evidence="1">The sequence shown here is derived from an EMBL/GenBank/DDBJ whole genome shotgun (WGS) entry which is preliminary data.</text>
</comment>
<dbReference type="Proteomes" id="UP001050691">
    <property type="component" value="Unassembled WGS sequence"/>
</dbReference>
<dbReference type="PANTHER" id="PTHR31687:SF3">
    <property type="entry name" value="PROTEIN URG3"/>
    <property type="match status" value="1"/>
</dbReference>
<proteinExistence type="predicted"/>
<name>A0AAV5AJN5_9AGAM</name>
<gene>
    <name evidence="1" type="ORF">Clacol_008861</name>
</gene>
<dbReference type="PANTHER" id="PTHR31687">
    <property type="match status" value="1"/>
</dbReference>
<organism evidence="1 2">
    <name type="scientific">Clathrus columnatus</name>
    <dbReference type="NCBI Taxonomy" id="1419009"/>
    <lineage>
        <taxon>Eukaryota</taxon>
        <taxon>Fungi</taxon>
        <taxon>Dikarya</taxon>
        <taxon>Basidiomycota</taxon>
        <taxon>Agaricomycotina</taxon>
        <taxon>Agaricomycetes</taxon>
        <taxon>Phallomycetidae</taxon>
        <taxon>Phallales</taxon>
        <taxon>Clathraceae</taxon>
        <taxon>Clathrus</taxon>
    </lineage>
</organism>
<dbReference type="EMBL" id="BPWL01000010">
    <property type="protein sequence ID" value="GJJ14595.1"/>
    <property type="molecule type" value="Genomic_DNA"/>
</dbReference>
<evidence type="ECO:0000313" key="2">
    <source>
        <dbReference type="Proteomes" id="UP001050691"/>
    </source>
</evidence>
<reference evidence="1" key="1">
    <citation type="submission" date="2021-10" db="EMBL/GenBank/DDBJ databases">
        <title>De novo Genome Assembly of Clathrus columnatus (Basidiomycota, Fungi) Using Illumina and Nanopore Sequence Data.</title>
        <authorList>
            <person name="Ogiso-Tanaka E."/>
            <person name="Itagaki H."/>
            <person name="Hosoya T."/>
            <person name="Hosaka K."/>
        </authorList>
    </citation>
    <scope>NUCLEOTIDE SEQUENCE</scope>
    <source>
        <strain evidence="1">MO-923</strain>
    </source>
</reference>
<keyword evidence="2" id="KW-1185">Reference proteome</keyword>
<evidence type="ECO:0000313" key="1">
    <source>
        <dbReference type="EMBL" id="GJJ14595.1"/>
    </source>
</evidence>
<evidence type="ECO:0008006" key="3">
    <source>
        <dbReference type="Google" id="ProtNLM"/>
    </source>
</evidence>
<sequence>MNQLTTFTSTPQGAAAYLKTLPAIRERCSRVHDLAKQGKLEYFDYAPDKEDQVAEFCVNIIKRDFGSNYQSIPPHGRWRHFDIDKPRIDELLTNWSDSISDLEVCKRLIDLFLVSVLLDAGAGSIWSYHEEDGGVYSRSEGLAIASLAMFKQGIFSSDSTQPYKVDAEGLSKLSVERIAAAMQVNESNPMAGIDGRATLISNLSKALRTNTTFFGPDGRPGNIIDYLRSQSLSSEFSELNARIDVSSLWTVLIEGLAPIWPQSRVEVGGISLGDVWLCNALKNQANLDDDNVTSLVPFHKLSQWLAYSLIEPLERILHWKIDGLDFLTGLPEYRNGGLLVDFDVLTLRPGSINISFYPPSSQIPRLSPAHPAIVEWRAMTVIELDRVANLIRKKLNAPDLSLPQILESATWKGGREIAKVKRPATGGPPIDIISDGTVF</sequence>
<dbReference type="Pfam" id="PF07958">
    <property type="entry name" value="DUF1688"/>
    <property type="match status" value="1"/>
</dbReference>